<comment type="catalytic activity">
    <reaction evidence="3">
        <text>hydrogencarbonate + H(+) = CO2 + H2O</text>
        <dbReference type="Rhea" id="RHEA:10748"/>
        <dbReference type="ChEBI" id="CHEBI:15377"/>
        <dbReference type="ChEBI" id="CHEBI:15378"/>
        <dbReference type="ChEBI" id="CHEBI:16526"/>
        <dbReference type="ChEBI" id="CHEBI:17544"/>
        <dbReference type="EC" id="4.2.1.1"/>
    </reaction>
</comment>
<keyword evidence="3" id="KW-0456">Lyase</keyword>
<feature type="binding site" evidence="2">
    <location>
        <position position="128"/>
    </location>
    <ligand>
        <name>Zn(2+)</name>
        <dbReference type="ChEBI" id="CHEBI:29105"/>
    </ligand>
</feature>
<dbReference type="PANTHER" id="PTHR11002:SF69">
    <property type="entry name" value="CARBONIC ANHYDRASE"/>
    <property type="match status" value="1"/>
</dbReference>
<comment type="similarity">
    <text evidence="1 3">Belongs to the beta-class carbonic anhydrase family.</text>
</comment>
<dbReference type="InterPro" id="IPR001765">
    <property type="entry name" value="Carbonic_anhydrase"/>
</dbReference>
<dbReference type="PANTHER" id="PTHR11002">
    <property type="entry name" value="CARBONIC ANHYDRASE"/>
    <property type="match status" value="1"/>
</dbReference>
<reference evidence="4 5" key="1">
    <citation type="submission" date="2020-08" db="EMBL/GenBank/DDBJ databases">
        <authorList>
            <person name="Koutsovoulos G."/>
            <person name="Danchin GJ E."/>
        </authorList>
    </citation>
    <scope>NUCLEOTIDE SEQUENCE [LARGE SCALE GENOMIC DNA]</scope>
</reference>
<evidence type="ECO:0000256" key="1">
    <source>
        <dbReference type="ARBA" id="ARBA00006217"/>
    </source>
</evidence>
<keyword evidence="2" id="KW-0479">Metal-binding</keyword>
<comment type="cofactor">
    <cofactor evidence="2">
        <name>Zn(2+)</name>
        <dbReference type="ChEBI" id="CHEBI:29105"/>
    </cofactor>
    <text evidence="2">Binds 1 zinc ion per subunit.</text>
</comment>
<dbReference type="GO" id="GO:0004089">
    <property type="term" value="F:carbonate dehydratase activity"/>
    <property type="evidence" value="ECO:0007669"/>
    <property type="project" value="UniProtKB-UniRule"/>
</dbReference>
<evidence type="ECO:0000313" key="4">
    <source>
        <dbReference type="EMBL" id="CAD2163322.1"/>
    </source>
</evidence>
<dbReference type="EMBL" id="CAJEWN010000097">
    <property type="protein sequence ID" value="CAD2163322.1"/>
    <property type="molecule type" value="Genomic_DNA"/>
</dbReference>
<dbReference type="AlphaFoldDB" id="A0A6V7URL3"/>
<sequence length="279" mass="32066">MHESIKRIFDGILLFRKFKRPAMVKEFERVRDHPDPEQFCLRVWIQGENVTKCQVQVKNVRFLDRLQPSKFMQARIGDLFVVRNSANMVPLARNFGGTASEVSVTTEPAALELAIKRGNVCQVLVCGHSDCKAINTLYQLYNGRAFDPESPMDHWLRHNGHLSIQKLDKLVKSGESCKKLEFASENGLMRFTAQIDPENNYGVEDKLSQINTLQQLTNIASHEFLREHIEKRLVGLQAFWLDIFTGELYFFSKRQERFVAIDEDNASSLLKEALCSVDD</sequence>
<gene>
    <name evidence="4" type="ORF">MENT_LOCUS15930</name>
</gene>
<name>A0A6V7URL3_MELEN</name>
<proteinExistence type="inferred from homology"/>
<dbReference type="EC" id="4.2.1.1" evidence="3"/>
<dbReference type="SUPFAM" id="SSF53056">
    <property type="entry name" value="beta-carbonic anhydrase, cab"/>
    <property type="match status" value="1"/>
</dbReference>
<evidence type="ECO:0000256" key="2">
    <source>
        <dbReference type="PIRSR" id="PIRSR601765-1"/>
    </source>
</evidence>
<dbReference type="SMART" id="SM00947">
    <property type="entry name" value="Pro_CA"/>
    <property type="match status" value="1"/>
</dbReference>
<dbReference type="InterPro" id="IPR036874">
    <property type="entry name" value="Carbonic_anhydrase_sf"/>
</dbReference>
<dbReference type="OrthoDB" id="10020193at2759"/>
<accession>A0A6V7URL3</accession>
<dbReference type="Proteomes" id="UP000580250">
    <property type="component" value="Unassembled WGS sequence"/>
</dbReference>
<dbReference type="Pfam" id="PF00484">
    <property type="entry name" value="Pro_CA"/>
    <property type="match status" value="1"/>
</dbReference>
<comment type="function">
    <text evidence="3">Reversible hydration of carbon dioxide.</text>
</comment>
<evidence type="ECO:0000313" key="5">
    <source>
        <dbReference type="Proteomes" id="UP000580250"/>
    </source>
</evidence>
<protein>
    <recommendedName>
        <fullName evidence="3">Carbonic anhydrase</fullName>
        <ecNumber evidence="3">4.2.1.1</ecNumber>
    </recommendedName>
    <alternativeName>
        <fullName evidence="3">Carbonate dehydratase</fullName>
    </alternativeName>
</protein>
<feature type="binding site" evidence="2">
    <location>
        <position position="131"/>
    </location>
    <ligand>
        <name>Zn(2+)</name>
        <dbReference type="ChEBI" id="CHEBI:29105"/>
    </ligand>
</feature>
<evidence type="ECO:0000256" key="3">
    <source>
        <dbReference type="RuleBase" id="RU003956"/>
    </source>
</evidence>
<dbReference type="GO" id="GO:0008270">
    <property type="term" value="F:zinc ion binding"/>
    <property type="evidence" value="ECO:0007669"/>
    <property type="project" value="UniProtKB-UniRule"/>
</dbReference>
<organism evidence="4 5">
    <name type="scientific">Meloidogyne enterolobii</name>
    <name type="common">Root-knot nematode worm</name>
    <name type="synonym">Meloidogyne mayaguensis</name>
    <dbReference type="NCBI Taxonomy" id="390850"/>
    <lineage>
        <taxon>Eukaryota</taxon>
        <taxon>Metazoa</taxon>
        <taxon>Ecdysozoa</taxon>
        <taxon>Nematoda</taxon>
        <taxon>Chromadorea</taxon>
        <taxon>Rhabditida</taxon>
        <taxon>Tylenchina</taxon>
        <taxon>Tylenchomorpha</taxon>
        <taxon>Tylenchoidea</taxon>
        <taxon>Meloidogynidae</taxon>
        <taxon>Meloidogyninae</taxon>
        <taxon>Meloidogyne</taxon>
    </lineage>
</organism>
<keyword evidence="2 3" id="KW-0862">Zinc</keyword>
<comment type="caution">
    <text evidence="4">The sequence shown here is derived from an EMBL/GenBank/DDBJ whole genome shotgun (WGS) entry which is preliminary data.</text>
</comment>
<dbReference type="Gene3D" id="3.40.1050.10">
    <property type="entry name" value="Carbonic anhydrase"/>
    <property type="match status" value="1"/>
</dbReference>